<evidence type="ECO:0000256" key="7">
    <source>
        <dbReference type="ARBA" id="ARBA00022840"/>
    </source>
</evidence>
<evidence type="ECO:0000313" key="11">
    <source>
        <dbReference type="EMBL" id="MSR90536.1"/>
    </source>
</evidence>
<dbReference type="InterPro" id="IPR036890">
    <property type="entry name" value="HATPase_C_sf"/>
</dbReference>
<reference evidence="11 12" key="1">
    <citation type="submission" date="2019-08" db="EMBL/GenBank/DDBJ databases">
        <title>In-depth cultivation of the pig gut microbiome towards novel bacterial diversity and tailored functional studies.</title>
        <authorList>
            <person name="Wylensek D."/>
            <person name="Hitch T.C.A."/>
            <person name="Clavel T."/>
        </authorList>
    </citation>
    <scope>NUCLEOTIDE SEQUENCE [LARGE SCALE GENOMIC DNA]</scope>
    <source>
        <strain evidence="11 12">WCA-383-APC-5B</strain>
    </source>
</reference>
<keyword evidence="12" id="KW-1185">Reference proteome</keyword>
<sequence>MKIAPQILVLYMLIIIIFTFMKNMFKNQYVCIICEAAATLLFAVKYLDCASILLSIECTEFLLPKIKNTVLTALLSLLIPIIIFKWHIPAYETLLTVIIAISLSELYKLSLKTVSFEKETMMQRKKINHLEYEMKQEESSHNQTIYTARLEERTKISGNLHDKIGHTISAVLLQLEAIKFIMNSDKDKASEMLTTSIKTLRGGMDEIRVALRSIRPAEEEMGINRIKLLMDEKTKNTGFKFTINYTGDLNKITSSSWHLFYQSVMELSTNSIKYSKGSLITISINVLNKIIKLEVKDNGIGCTKINKNIGLSNIEDKVSSENGKVIINGEDGFSVIILMPY</sequence>
<keyword evidence="8" id="KW-0902">Two-component regulatory system</keyword>
<feature type="domain" description="Signal transduction histidine kinase subgroup 3 dimerisation and phosphoacceptor" evidence="10">
    <location>
        <begin position="152"/>
        <end position="218"/>
    </location>
</feature>
<evidence type="ECO:0000313" key="12">
    <source>
        <dbReference type="Proteomes" id="UP000460287"/>
    </source>
</evidence>
<dbReference type="AlphaFoldDB" id="A0A7X2MWS7"/>
<dbReference type="SUPFAM" id="SSF55874">
    <property type="entry name" value="ATPase domain of HSP90 chaperone/DNA topoisomerase II/histidine kinase"/>
    <property type="match status" value="1"/>
</dbReference>
<dbReference type="Gene3D" id="1.20.5.1930">
    <property type="match status" value="1"/>
</dbReference>
<comment type="caution">
    <text evidence="11">The sequence shown here is derived from an EMBL/GenBank/DDBJ whole genome shotgun (WGS) entry which is preliminary data.</text>
</comment>
<name>A0A7X2MWS7_9CLOT</name>
<proteinExistence type="predicted"/>
<comment type="catalytic activity">
    <reaction evidence="1">
        <text>ATP + protein L-histidine = ADP + protein N-phospho-L-histidine.</text>
        <dbReference type="EC" id="2.7.13.3"/>
    </reaction>
</comment>
<evidence type="ECO:0000256" key="3">
    <source>
        <dbReference type="ARBA" id="ARBA00022553"/>
    </source>
</evidence>
<dbReference type="GO" id="GO:0000155">
    <property type="term" value="F:phosphorelay sensor kinase activity"/>
    <property type="evidence" value="ECO:0007669"/>
    <property type="project" value="InterPro"/>
</dbReference>
<keyword evidence="6" id="KW-0418">Kinase</keyword>
<protein>
    <recommendedName>
        <fullName evidence="2">histidine kinase</fullName>
        <ecNumber evidence="2">2.7.13.3</ecNumber>
    </recommendedName>
</protein>
<evidence type="ECO:0000256" key="9">
    <source>
        <dbReference type="SAM" id="Phobius"/>
    </source>
</evidence>
<keyword evidence="9" id="KW-0472">Membrane</keyword>
<dbReference type="Pfam" id="PF07730">
    <property type="entry name" value="HisKA_3"/>
    <property type="match status" value="1"/>
</dbReference>
<dbReference type="GO" id="GO:0005524">
    <property type="term" value="F:ATP binding"/>
    <property type="evidence" value="ECO:0007669"/>
    <property type="project" value="UniProtKB-KW"/>
</dbReference>
<evidence type="ECO:0000256" key="8">
    <source>
        <dbReference type="ARBA" id="ARBA00023012"/>
    </source>
</evidence>
<dbReference type="Proteomes" id="UP000460287">
    <property type="component" value="Unassembled WGS sequence"/>
</dbReference>
<dbReference type="GO" id="GO:0016020">
    <property type="term" value="C:membrane"/>
    <property type="evidence" value="ECO:0007669"/>
    <property type="project" value="InterPro"/>
</dbReference>
<feature type="transmembrane region" description="Helical" evidence="9">
    <location>
        <begin position="7"/>
        <end position="25"/>
    </location>
</feature>
<keyword evidence="7" id="KW-0067">ATP-binding</keyword>
<dbReference type="PANTHER" id="PTHR24421">
    <property type="entry name" value="NITRATE/NITRITE SENSOR PROTEIN NARX-RELATED"/>
    <property type="match status" value="1"/>
</dbReference>
<gene>
    <name evidence="11" type="ORF">FYJ33_03680</name>
</gene>
<dbReference type="InterPro" id="IPR011712">
    <property type="entry name" value="Sig_transdc_His_kin_sub3_dim/P"/>
</dbReference>
<dbReference type="EC" id="2.7.13.3" evidence="2"/>
<keyword evidence="5" id="KW-0547">Nucleotide-binding</keyword>
<feature type="transmembrane region" description="Helical" evidence="9">
    <location>
        <begin position="37"/>
        <end position="56"/>
    </location>
</feature>
<keyword evidence="4" id="KW-0808">Transferase</keyword>
<feature type="transmembrane region" description="Helical" evidence="9">
    <location>
        <begin position="68"/>
        <end position="88"/>
    </location>
</feature>
<dbReference type="InterPro" id="IPR050482">
    <property type="entry name" value="Sensor_HK_TwoCompSys"/>
</dbReference>
<evidence type="ECO:0000256" key="6">
    <source>
        <dbReference type="ARBA" id="ARBA00022777"/>
    </source>
</evidence>
<dbReference type="PANTHER" id="PTHR24421:SF10">
    <property type="entry name" value="NITRATE_NITRITE SENSOR PROTEIN NARQ"/>
    <property type="match status" value="1"/>
</dbReference>
<evidence type="ECO:0000259" key="10">
    <source>
        <dbReference type="Pfam" id="PF07730"/>
    </source>
</evidence>
<keyword evidence="9" id="KW-0812">Transmembrane</keyword>
<organism evidence="11 12">
    <name type="scientific">Inconstantimicrobium porci</name>
    <dbReference type="NCBI Taxonomy" id="2652291"/>
    <lineage>
        <taxon>Bacteria</taxon>
        <taxon>Bacillati</taxon>
        <taxon>Bacillota</taxon>
        <taxon>Clostridia</taxon>
        <taxon>Eubacteriales</taxon>
        <taxon>Clostridiaceae</taxon>
        <taxon>Inconstantimicrobium</taxon>
    </lineage>
</organism>
<keyword evidence="3" id="KW-0597">Phosphoprotein</keyword>
<accession>A0A7X2MWS7</accession>
<keyword evidence="9" id="KW-1133">Transmembrane helix</keyword>
<evidence type="ECO:0000256" key="4">
    <source>
        <dbReference type="ARBA" id="ARBA00022679"/>
    </source>
</evidence>
<evidence type="ECO:0000256" key="2">
    <source>
        <dbReference type="ARBA" id="ARBA00012438"/>
    </source>
</evidence>
<dbReference type="GO" id="GO:0046983">
    <property type="term" value="F:protein dimerization activity"/>
    <property type="evidence" value="ECO:0007669"/>
    <property type="project" value="InterPro"/>
</dbReference>
<evidence type="ECO:0000256" key="1">
    <source>
        <dbReference type="ARBA" id="ARBA00000085"/>
    </source>
</evidence>
<dbReference type="Gene3D" id="3.30.565.10">
    <property type="entry name" value="Histidine kinase-like ATPase, C-terminal domain"/>
    <property type="match status" value="1"/>
</dbReference>
<dbReference type="EMBL" id="VULX01000003">
    <property type="protein sequence ID" value="MSR90536.1"/>
    <property type="molecule type" value="Genomic_DNA"/>
</dbReference>
<evidence type="ECO:0000256" key="5">
    <source>
        <dbReference type="ARBA" id="ARBA00022741"/>
    </source>
</evidence>